<name>A0A0B4FTR6_METAF</name>
<comment type="caution">
    <text evidence="1">The sequence shown here is derived from an EMBL/GenBank/DDBJ whole genome shotgun (WGS) entry which is preliminary data.</text>
</comment>
<keyword evidence="2" id="KW-1185">Reference proteome</keyword>
<dbReference type="InterPro" id="IPR036282">
    <property type="entry name" value="Glutathione-S-Trfase_C_sf"/>
</dbReference>
<feature type="non-terminal residue" evidence="1">
    <location>
        <position position="1"/>
    </location>
</feature>
<dbReference type="PANTHER" id="PTHR44051:SF3">
    <property type="entry name" value="TRANSCRIPTIONAL REGULATOR URE2"/>
    <property type="match status" value="1"/>
</dbReference>
<dbReference type="EMBL" id="AZNF01000001">
    <property type="protein sequence ID" value="KID71102.1"/>
    <property type="molecule type" value="Genomic_DNA"/>
</dbReference>
<evidence type="ECO:0000313" key="2">
    <source>
        <dbReference type="Proteomes" id="UP000031186"/>
    </source>
</evidence>
<dbReference type="AlphaFoldDB" id="A0A0B4FTR6"/>
<accession>A0A0B4FTR6</accession>
<dbReference type="Proteomes" id="UP000031186">
    <property type="component" value="Unassembled WGS sequence"/>
</dbReference>
<protein>
    <submittedName>
        <fullName evidence="1">Glutathione S-transferase protein</fullName>
    </submittedName>
</protein>
<dbReference type="HOGENOM" id="CLU_2513094_0_0_1"/>
<dbReference type="VEuPathDB" id="FungiDB:MAN_00701"/>
<evidence type="ECO:0000313" key="1">
    <source>
        <dbReference type="EMBL" id="KID71102.1"/>
    </source>
</evidence>
<gene>
    <name evidence="1" type="ORF">MAN_00701</name>
</gene>
<dbReference type="Gene3D" id="1.20.1050.10">
    <property type="match status" value="1"/>
</dbReference>
<dbReference type="OrthoDB" id="422574at2759"/>
<proteinExistence type="predicted"/>
<dbReference type="PANTHER" id="PTHR44051">
    <property type="entry name" value="GLUTATHIONE S-TRANSFERASE-RELATED"/>
    <property type="match status" value="1"/>
</dbReference>
<reference evidence="1 2" key="1">
    <citation type="journal article" date="2014" name="Proc. Natl. Acad. Sci. U.S.A.">
        <title>Trajectory and genomic determinants of fungal-pathogen speciation and host adaptation.</title>
        <authorList>
            <person name="Hu X."/>
            <person name="Xiao G."/>
            <person name="Zheng P."/>
            <person name="Shang Y."/>
            <person name="Su Y."/>
            <person name="Zhang X."/>
            <person name="Liu X."/>
            <person name="Zhan S."/>
            <person name="St Leger R.J."/>
            <person name="Wang C."/>
        </authorList>
    </citation>
    <scope>NUCLEOTIDE SEQUENCE [LARGE SCALE GENOMIC DNA]</scope>
    <source>
        <strain evidence="1 2">ARSEF 549</strain>
    </source>
</reference>
<organism evidence="1 2">
    <name type="scientific">Metarhizium anisopliae (strain ARSEF 549)</name>
    <dbReference type="NCBI Taxonomy" id="3151832"/>
    <lineage>
        <taxon>Eukaryota</taxon>
        <taxon>Fungi</taxon>
        <taxon>Dikarya</taxon>
        <taxon>Ascomycota</taxon>
        <taxon>Pezizomycotina</taxon>
        <taxon>Sordariomycetes</taxon>
        <taxon>Hypocreomycetidae</taxon>
        <taxon>Hypocreales</taxon>
        <taxon>Clavicipitaceae</taxon>
        <taxon>Metarhizium</taxon>
    </lineage>
</organism>
<dbReference type="SUPFAM" id="SSF47616">
    <property type="entry name" value="GST C-terminal domain-like"/>
    <property type="match status" value="1"/>
</dbReference>
<sequence>MKQSLQGPYFGQHVWFRRFHPEDLPSAKKRHDEQTLRVSQVLDSILQGKEYLFGNRLYIMGVAMPWRESWVWSPAGNLRVARMPI</sequence>